<sequence>MKKMSEKIKMSVSALYLALTRKETPLWIKIVAVGTVIYVLSPFDAIPDFPFLGYLDDITLLSLVIFILNKGIPSDILQHCREEVERRMKNTVDEVSQKAEENIIDGKFKEKK</sequence>
<dbReference type="InterPro" id="IPR010652">
    <property type="entry name" value="DUF1232"/>
</dbReference>
<dbReference type="Proteomes" id="UP000053370">
    <property type="component" value="Unassembled WGS sequence"/>
</dbReference>
<evidence type="ECO:0000256" key="4">
    <source>
        <dbReference type="ARBA" id="ARBA00023136"/>
    </source>
</evidence>
<proteinExistence type="predicted"/>
<dbReference type="OrthoDB" id="9800034at2"/>
<reference evidence="7" key="1">
    <citation type="journal article" date="2015" name="Genome Announc.">
        <title>Draft Genome Sequence of Anaerolineae Strain TC1, a Novel Isolate from a Methanogenic Wastewater Treatment System.</title>
        <authorList>
            <person name="Matsuura N."/>
            <person name="Tourlousse D.M."/>
            <person name="Sun L."/>
            <person name="Toyonaga M."/>
            <person name="Kuroda K."/>
            <person name="Ohashi A."/>
            <person name="Cruz R."/>
            <person name="Yamaguchi T."/>
            <person name="Sekiguchi Y."/>
        </authorList>
    </citation>
    <scope>NUCLEOTIDE SEQUENCE [LARGE SCALE GENOMIC DNA]</scope>
    <source>
        <strain evidence="7">TC1</strain>
    </source>
</reference>
<dbReference type="AlphaFoldDB" id="A0A0S7BV82"/>
<keyword evidence="4 5" id="KW-0472">Membrane</keyword>
<evidence type="ECO:0000259" key="6">
    <source>
        <dbReference type="Pfam" id="PF06803"/>
    </source>
</evidence>
<accession>A0A0S7BV82</accession>
<evidence type="ECO:0000256" key="5">
    <source>
        <dbReference type="SAM" id="Phobius"/>
    </source>
</evidence>
<evidence type="ECO:0000256" key="1">
    <source>
        <dbReference type="ARBA" id="ARBA00004127"/>
    </source>
</evidence>
<keyword evidence="3 5" id="KW-1133">Transmembrane helix</keyword>
<keyword evidence="2 5" id="KW-0812">Transmembrane</keyword>
<comment type="subcellular location">
    <subcellularLocation>
        <location evidence="1">Endomembrane system</location>
        <topology evidence="1">Multi-pass membrane protein</topology>
    </subcellularLocation>
</comment>
<evidence type="ECO:0000256" key="2">
    <source>
        <dbReference type="ARBA" id="ARBA00022692"/>
    </source>
</evidence>
<evidence type="ECO:0000313" key="8">
    <source>
        <dbReference type="Proteomes" id="UP000053370"/>
    </source>
</evidence>
<protein>
    <recommendedName>
        <fullName evidence="6">DUF1232 domain-containing protein</fullName>
    </recommendedName>
</protein>
<dbReference type="Pfam" id="PF06803">
    <property type="entry name" value="DUF1232"/>
    <property type="match status" value="1"/>
</dbReference>
<feature type="transmembrane region" description="Helical" evidence="5">
    <location>
        <begin position="26"/>
        <end position="43"/>
    </location>
</feature>
<dbReference type="STRING" id="1678840.ATC1_13699"/>
<evidence type="ECO:0000256" key="3">
    <source>
        <dbReference type="ARBA" id="ARBA00022989"/>
    </source>
</evidence>
<keyword evidence="8" id="KW-1185">Reference proteome</keyword>
<evidence type="ECO:0000313" key="7">
    <source>
        <dbReference type="EMBL" id="GAP40720.1"/>
    </source>
</evidence>
<name>A0A0S7BV82_9CHLR</name>
<dbReference type="GO" id="GO:0012505">
    <property type="term" value="C:endomembrane system"/>
    <property type="evidence" value="ECO:0007669"/>
    <property type="project" value="UniProtKB-SubCell"/>
</dbReference>
<gene>
    <name evidence="7" type="ORF">ATC1_13699</name>
</gene>
<dbReference type="EMBL" id="DF968181">
    <property type="protein sequence ID" value="GAP40720.1"/>
    <property type="molecule type" value="Genomic_DNA"/>
</dbReference>
<organism evidence="7">
    <name type="scientific">Flexilinea flocculi</name>
    <dbReference type="NCBI Taxonomy" id="1678840"/>
    <lineage>
        <taxon>Bacteria</taxon>
        <taxon>Bacillati</taxon>
        <taxon>Chloroflexota</taxon>
        <taxon>Anaerolineae</taxon>
        <taxon>Anaerolineales</taxon>
        <taxon>Anaerolineaceae</taxon>
        <taxon>Flexilinea</taxon>
    </lineage>
</organism>
<feature type="domain" description="DUF1232" evidence="6">
    <location>
        <begin position="29"/>
        <end position="63"/>
    </location>
</feature>